<reference evidence="2" key="1">
    <citation type="submission" date="2015-09" db="EMBL/GenBank/DDBJ databases">
        <authorList>
            <person name="Sai Rama Sridatta P."/>
        </authorList>
    </citation>
    <scope>NUCLEOTIDE SEQUENCE [LARGE SCALE GENOMIC DNA]</scope>
</reference>
<dbReference type="GeneTree" id="ENSGT00980000198805"/>
<accession>A0A4W6EK66</accession>
<dbReference type="AlphaFoldDB" id="A0A4W6EK66"/>
<proteinExistence type="predicted"/>
<dbReference type="Ensembl" id="ENSLCAT00010039504.1">
    <property type="protein sequence ID" value="ENSLCAP00010038587.1"/>
    <property type="gene ID" value="ENSLCAG00010018065.1"/>
</dbReference>
<reference evidence="1" key="2">
    <citation type="submission" date="2025-08" db="UniProtKB">
        <authorList>
            <consortium name="Ensembl"/>
        </authorList>
    </citation>
    <scope>IDENTIFICATION</scope>
</reference>
<evidence type="ECO:0000313" key="1">
    <source>
        <dbReference type="Ensembl" id="ENSLCAP00010038587.1"/>
    </source>
</evidence>
<reference evidence="1" key="3">
    <citation type="submission" date="2025-09" db="UniProtKB">
        <authorList>
            <consortium name="Ensembl"/>
        </authorList>
    </citation>
    <scope>IDENTIFICATION</scope>
</reference>
<organism evidence="1 2">
    <name type="scientific">Lates calcarifer</name>
    <name type="common">Barramundi</name>
    <name type="synonym">Holocentrus calcarifer</name>
    <dbReference type="NCBI Taxonomy" id="8187"/>
    <lineage>
        <taxon>Eukaryota</taxon>
        <taxon>Metazoa</taxon>
        <taxon>Chordata</taxon>
        <taxon>Craniata</taxon>
        <taxon>Vertebrata</taxon>
        <taxon>Euteleostomi</taxon>
        <taxon>Actinopterygii</taxon>
        <taxon>Neopterygii</taxon>
        <taxon>Teleostei</taxon>
        <taxon>Neoteleostei</taxon>
        <taxon>Acanthomorphata</taxon>
        <taxon>Carangaria</taxon>
        <taxon>Carangaria incertae sedis</taxon>
        <taxon>Centropomidae</taxon>
        <taxon>Lates</taxon>
    </lineage>
</organism>
<evidence type="ECO:0000313" key="2">
    <source>
        <dbReference type="Proteomes" id="UP000314980"/>
    </source>
</evidence>
<name>A0A4W6EK66_LATCA</name>
<keyword evidence="2" id="KW-1185">Reference proteome</keyword>
<sequence>SSRPFLEDPSLVFALSLFTCDSAMSALSSASSSSCCSLRSLAMLVFAASSSSPQLLQLSLDQVVSSFQEGDVLSQVVIAMLCIVQLQLSVLQKCLEALELFLGVSCLPVSLAELNLHLIHVTFHLLLDSQVSLGLLHFLIFLSHFPLHLGLHLVELKLGSQDLTLFMLQRSFCLLQC</sequence>
<dbReference type="InParanoid" id="A0A4W6EK66"/>
<dbReference type="Proteomes" id="UP000314980">
    <property type="component" value="Unassembled WGS sequence"/>
</dbReference>
<protein>
    <submittedName>
        <fullName evidence="1">Uncharacterized protein</fullName>
    </submittedName>
</protein>